<feature type="region of interest" description="Disordered" evidence="8">
    <location>
        <begin position="1"/>
        <end position="22"/>
    </location>
</feature>
<dbReference type="Proteomes" id="UP001183202">
    <property type="component" value="Unassembled WGS sequence"/>
</dbReference>
<evidence type="ECO:0000256" key="6">
    <source>
        <dbReference type="ARBA" id="ARBA00022989"/>
    </source>
</evidence>
<evidence type="ECO:0000256" key="2">
    <source>
        <dbReference type="ARBA" id="ARBA00022475"/>
    </source>
</evidence>
<evidence type="ECO:0000259" key="10">
    <source>
        <dbReference type="Pfam" id="PF13231"/>
    </source>
</evidence>
<dbReference type="InterPro" id="IPR050297">
    <property type="entry name" value="LipidA_mod_glycosyltrf_83"/>
</dbReference>
<feature type="domain" description="Glycosyltransferase RgtA/B/C/D-like" evidence="10">
    <location>
        <begin position="87"/>
        <end position="242"/>
    </location>
</feature>
<feature type="transmembrane region" description="Helical" evidence="9">
    <location>
        <begin position="108"/>
        <end position="131"/>
    </location>
</feature>
<keyword evidence="12" id="KW-1185">Reference proteome</keyword>
<keyword evidence="4 11" id="KW-0808">Transferase</keyword>
<evidence type="ECO:0000256" key="8">
    <source>
        <dbReference type="SAM" id="MobiDB-lite"/>
    </source>
</evidence>
<evidence type="ECO:0000256" key="5">
    <source>
        <dbReference type="ARBA" id="ARBA00022692"/>
    </source>
</evidence>
<evidence type="ECO:0000256" key="9">
    <source>
        <dbReference type="SAM" id="Phobius"/>
    </source>
</evidence>
<feature type="transmembrane region" description="Helical" evidence="9">
    <location>
        <begin position="231"/>
        <end position="253"/>
    </location>
</feature>
<comment type="caution">
    <text evidence="11">The sequence shown here is derived from an EMBL/GenBank/DDBJ whole genome shotgun (WGS) entry which is preliminary data.</text>
</comment>
<sequence>MTTVLPSPRAIPPTEQPARTPVRRWQHHAMRHLPTMLVGVLLLLTAAVRLINLTGAPQRIDDEGTYVAQAYALLHYGELSHYTYWYDHPPLGWLQIAGWFLLTGGPDAASTAVASGRGFMVIVAVITAALLWTLARRLGLSLAAAATAVAVFAMSPLAVELGRTVYLDNIATAWLLAALVLFCSPQQRLSAAFGGAACFGVAVLTKETMLLLLPAVLMLAWTRAARATRRYAAAVVVTVLGLMLTGYLLMAAVRSELIPGPGHVSLIDAVQFQLYGRDSGGSVFDTASLNRTTFERWWVLDPVLLTAALPAAAAALAVRRLQPIATGIVLLSVILVRDGYLPAPFVIAALPLVALLVAGVPDAALGWARENRTGRYPLRRIMLVGTLTAMTALGMSAGIVWTPVLRHLLTVDADAPLLRAQEWITTNVPTEDRLIVDDAIWVDLVAEGRDRRDVVWFYKLDTDAEVQGWSRRGWRDYDWVVSTPSMRAGTAPTGQLADAVAGSTPVAVFGAGDGRVELRRINPPGAASPALGAGTPTASAGELLADRLDNSAAPALTILRSGRADPRLLTTLGILTAREPVSLSDLPAMPGEDAAGMPRRQLHLATDGAEQGRITAFFQAQSGQYAPDVVEPVPGGLLVRFPAAAPTVTLPGADAAVEAGPSARLRVADLRRTGVPEVVEVLGVDGRPVGSLGTGGYATPAGYRSLPPGSYILATRPAADPASPSVARQVVQVLPDRSYTFALFIAADGTSVNAQFVPDDPPVAPRGFGQVRLVEGARDPGVVTLAVDDPGGPKAVLADGVSYGLVTGYAQVRAGERTLWLQSGDREWRLTTRVPSTTAVTLLLTDTPQGPVVHAIPDAPRSAPELGRSDRAEAA</sequence>
<feature type="transmembrane region" description="Helical" evidence="9">
    <location>
        <begin position="196"/>
        <end position="219"/>
    </location>
</feature>
<evidence type="ECO:0000313" key="11">
    <source>
        <dbReference type="EMBL" id="MDT0351107.1"/>
    </source>
</evidence>
<keyword evidence="2" id="KW-1003">Cell membrane</keyword>
<keyword evidence="6 9" id="KW-1133">Transmembrane helix</keyword>
<comment type="subcellular location">
    <subcellularLocation>
        <location evidence="1">Cell membrane</location>
        <topology evidence="1">Multi-pass membrane protein</topology>
    </subcellularLocation>
</comment>
<evidence type="ECO:0000256" key="4">
    <source>
        <dbReference type="ARBA" id="ARBA00022679"/>
    </source>
</evidence>
<feature type="transmembrane region" description="Helical" evidence="9">
    <location>
        <begin position="33"/>
        <end position="51"/>
    </location>
</feature>
<dbReference type="InterPro" id="IPR038731">
    <property type="entry name" value="RgtA/B/C-like"/>
</dbReference>
<dbReference type="PANTHER" id="PTHR33908">
    <property type="entry name" value="MANNOSYLTRANSFERASE YKCB-RELATED"/>
    <property type="match status" value="1"/>
</dbReference>
<reference evidence="12" key="1">
    <citation type="submission" date="2023-07" db="EMBL/GenBank/DDBJ databases">
        <title>30 novel species of actinomycetes from the DSMZ collection.</title>
        <authorList>
            <person name="Nouioui I."/>
        </authorList>
    </citation>
    <scope>NUCLEOTIDE SEQUENCE [LARGE SCALE GENOMIC DNA]</scope>
    <source>
        <strain evidence="12">DSM 45834</strain>
    </source>
</reference>
<dbReference type="EMBL" id="JAVREJ010000011">
    <property type="protein sequence ID" value="MDT0351107.1"/>
    <property type="molecule type" value="Genomic_DNA"/>
</dbReference>
<evidence type="ECO:0000256" key="1">
    <source>
        <dbReference type="ARBA" id="ARBA00004651"/>
    </source>
</evidence>
<dbReference type="RefSeq" id="WP_311557258.1">
    <property type="nucleotide sequence ID" value="NZ_JAVREJ010000011.1"/>
</dbReference>
<gene>
    <name evidence="11" type="ORF">RM445_16375</name>
</gene>
<feature type="transmembrane region" description="Helical" evidence="9">
    <location>
        <begin position="381"/>
        <end position="401"/>
    </location>
</feature>
<evidence type="ECO:0000256" key="3">
    <source>
        <dbReference type="ARBA" id="ARBA00022676"/>
    </source>
</evidence>
<keyword evidence="3 11" id="KW-0328">Glycosyltransferase</keyword>
<dbReference type="EC" id="2.4.-.-" evidence="11"/>
<dbReference type="GO" id="GO:0016757">
    <property type="term" value="F:glycosyltransferase activity"/>
    <property type="evidence" value="ECO:0007669"/>
    <property type="project" value="UniProtKB-KW"/>
</dbReference>
<feature type="transmembrane region" description="Helical" evidence="9">
    <location>
        <begin position="339"/>
        <end position="360"/>
    </location>
</feature>
<evidence type="ECO:0000313" key="12">
    <source>
        <dbReference type="Proteomes" id="UP001183202"/>
    </source>
</evidence>
<keyword evidence="5 9" id="KW-0812">Transmembrane</keyword>
<dbReference type="PANTHER" id="PTHR33908:SF11">
    <property type="entry name" value="MEMBRANE PROTEIN"/>
    <property type="match status" value="1"/>
</dbReference>
<keyword evidence="7 9" id="KW-0472">Membrane</keyword>
<dbReference type="Pfam" id="PF13231">
    <property type="entry name" value="PMT_2"/>
    <property type="match status" value="1"/>
</dbReference>
<protein>
    <submittedName>
        <fullName evidence="11">Glycosyltransferase family 39 protein</fullName>
        <ecNumber evidence="11">2.4.-.-</ecNumber>
    </submittedName>
</protein>
<evidence type="ECO:0000256" key="7">
    <source>
        <dbReference type="ARBA" id="ARBA00023136"/>
    </source>
</evidence>
<feature type="transmembrane region" description="Helical" evidence="9">
    <location>
        <begin position="298"/>
        <end position="319"/>
    </location>
</feature>
<feature type="transmembrane region" description="Helical" evidence="9">
    <location>
        <begin position="138"/>
        <end position="159"/>
    </location>
</feature>
<organism evidence="11 12">
    <name type="scientific">Pseudonocardia charpentierae</name>
    <dbReference type="NCBI Taxonomy" id="3075545"/>
    <lineage>
        <taxon>Bacteria</taxon>
        <taxon>Bacillati</taxon>
        <taxon>Actinomycetota</taxon>
        <taxon>Actinomycetes</taxon>
        <taxon>Pseudonocardiales</taxon>
        <taxon>Pseudonocardiaceae</taxon>
        <taxon>Pseudonocardia</taxon>
    </lineage>
</organism>
<accession>A0ABU2NAX3</accession>
<proteinExistence type="predicted"/>
<name>A0ABU2NAX3_9PSEU</name>